<dbReference type="PANTHER" id="PTHR11956">
    <property type="entry name" value="ARGINYL-TRNA SYNTHETASE"/>
    <property type="match status" value="1"/>
</dbReference>
<name>A0A0M3J239_ANISI</name>
<proteinExistence type="inferred from homology"/>
<dbReference type="PROSITE" id="PS00178">
    <property type="entry name" value="AA_TRNA_LIGASE_I"/>
    <property type="match status" value="1"/>
</dbReference>
<evidence type="ECO:0000256" key="7">
    <source>
        <dbReference type="ARBA" id="ARBA00049595"/>
    </source>
</evidence>
<dbReference type="Pfam" id="PF00750">
    <property type="entry name" value="tRNA-synt_1d"/>
    <property type="match status" value="1"/>
</dbReference>
<dbReference type="GO" id="GO:0004814">
    <property type="term" value="F:arginine-tRNA ligase activity"/>
    <property type="evidence" value="ECO:0007669"/>
    <property type="project" value="InterPro"/>
</dbReference>
<evidence type="ECO:0000256" key="8">
    <source>
        <dbReference type="RuleBase" id="RU363038"/>
    </source>
</evidence>
<dbReference type="InterPro" id="IPR001278">
    <property type="entry name" value="Arg-tRNA-ligase"/>
</dbReference>
<dbReference type="GO" id="GO:0005739">
    <property type="term" value="C:mitochondrion"/>
    <property type="evidence" value="ECO:0007669"/>
    <property type="project" value="TreeGrafter"/>
</dbReference>
<dbReference type="InterPro" id="IPR035684">
    <property type="entry name" value="ArgRS_core"/>
</dbReference>
<dbReference type="GO" id="GO:0006420">
    <property type="term" value="P:arginyl-tRNA aminoacylation"/>
    <property type="evidence" value="ECO:0007669"/>
    <property type="project" value="InterPro"/>
</dbReference>
<evidence type="ECO:0000256" key="4">
    <source>
        <dbReference type="ARBA" id="ARBA00023146"/>
    </source>
</evidence>
<dbReference type="OrthoDB" id="68056at2759"/>
<dbReference type="InterPro" id="IPR014729">
    <property type="entry name" value="Rossmann-like_a/b/a_fold"/>
</dbReference>
<reference evidence="10 11" key="2">
    <citation type="submission" date="2018-11" db="EMBL/GenBank/DDBJ databases">
        <authorList>
            <consortium name="Pathogen Informatics"/>
        </authorList>
    </citation>
    <scope>NUCLEOTIDE SEQUENCE [LARGE SCALE GENOMIC DNA]</scope>
</reference>
<comment type="function">
    <text evidence="7">Catalyzes the attachment of arginine to tRNA(Arg) in a two-step reaction: arginine is first activated by ATP to form Arg-AMP and then transferred to the acceptor end of tRNA(Arg).</text>
</comment>
<evidence type="ECO:0000259" key="9">
    <source>
        <dbReference type="Pfam" id="PF00750"/>
    </source>
</evidence>
<dbReference type="AlphaFoldDB" id="A0A0M3J239"/>
<dbReference type="InterPro" id="IPR001412">
    <property type="entry name" value="aa-tRNA-synth_I_CS"/>
</dbReference>
<reference evidence="12" key="1">
    <citation type="submission" date="2017-02" db="UniProtKB">
        <authorList>
            <consortium name="WormBaseParasite"/>
        </authorList>
    </citation>
    <scope>IDENTIFICATION</scope>
</reference>
<keyword evidence="3 8" id="KW-0067">ATP-binding</keyword>
<protein>
    <recommendedName>
        <fullName evidence="6">Probable arginine--tRNA ligase, mitochondrial</fullName>
    </recommendedName>
    <alternativeName>
        <fullName evidence="5">Arginyl-tRNA synthetase</fullName>
    </alternativeName>
</protein>
<accession>A0A0M3J239</accession>
<evidence type="ECO:0000313" key="12">
    <source>
        <dbReference type="WBParaSite" id="ASIM_0000159401-mRNA-1"/>
    </source>
</evidence>
<feature type="domain" description="Arginyl-tRNA synthetase catalytic core" evidence="9">
    <location>
        <begin position="25"/>
        <end position="246"/>
    </location>
</feature>
<organism evidence="12">
    <name type="scientific">Anisakis simplex</name>
    <name type="common">Herring worm</name>
    <dbReference type="NCBI Taxonomy" id="6269"/>
    <lineage>
        <taxon>Eukaryota</taxon>
        <taxon>Metazoa</taxon>
        <taxon>Ecdysozoa</taxon>
        <taxon>Nematoda</taxon>
        <taxon>Chromadorea</taxon>
        <taxon>Rhabditida</taxon>
        <taxon>Spirurina</taxon>
        <taxon>Ascaridomorpha</taxon>
        <taxon>Ascaridoidea</taxon>
        <taxon>Anisakidae</taxon>
        <taxon>Anisakis</taxon>
        <taxon>Anisakis simplex complex</taxon>
    </lineage>
</organism>
<keyword evidence="1 8" id="KW-0436">Ligase</keyword>
<evidence type="ECO:0000256" key="1">
    <source>
        <dbReference type="ARBA" id="ARBA00022598"/>
    </source>
</evidence>
<evidence type="ECO:0000256" key="2">
    <source>
        <dbReference type="ARBA" id="ARBA00022741"/>
    </source>
</evidence>
<keyword evidence="2 8" id="KW-0547">Nucleotide-binding</keyword>
<dbReference type="WBParaSite" id="ASIM_0000159401-mRNA-1">
    <property type="protein sequence ID" value="ASIM_0000159401-mRNA-1"/>
    <property type="gene ID" value="ASIM_0000159401"/>
</dbReference>
<sequence>MQSLKHYLHNLRTTKDLVSTLLKPHLAARGQRKIVIDYSSPNIAKRFHIGNLRSTLIGRFLDSLYRQCGDDVTSVNYLGDWGSQFAILAAYWPNIRPSDECSTFILQVWRRCTDLDKIKLLTNCYVEANHMAQDNEQFRSDVRKIFAEMENALILGNFENDQLKFWNEVRDISVRHLEDFYRLLRIKFDRISNESDFVKHSQQIVNTFLDRQIAQQSADGMIIVKDPQIEGYATVRKSDGSSLYLSRCD</sequence>
<dbReference type="PANTHER" id="PTHR11956:SF11">
    <property type="entry name" value="ARGININE--TRNA LIGASE, MITOCHONDRIAL-RELATED"/>
    <property type="match status" value="1"/>
</dbReference>
<keyword evidence="8" id="KW-0648">Protein biosynthesis</keyword>
<dbReference type="PRINTS" id="PR01038">
    <property type="entry name" value="TRNASYNTHARG"/>
</dbReference>
<dbReference type="GO" id="GO:0032543">
    <property type="term" value="P:mitochondrial translation"/>
    <property type="evidence" value="ECO:0007669"/>
    <property type="project" value="TreeGrafter"/>
</dbReference>
<dbReference type="Gene3D" id="3.40.50.620">
    <property type="entry name" value="HUPs"/>
    <property type="match status" value="1"/>
</dbReference>
<evidence type="ECO:0000256" key="5">
    <source>
        <dbReference type="ARBA" id="ARBA00033033"/>
    </source>
</evidence>
<gene>
    <name evidence="10" type="ORF">ASIM_LOCUS1472</name>
</gene>
<dbReference type="GO" id="GO:0005524">
    <property type="term" value="F:ATP binding"/>
    <property type="evidence" value="ECO:0007669"/>
    <property type="project" value="UniProtKB-KW"/>
</dbReference>
<comment type="similarity">
    <text evidence="8">Belongs to the class-I aminoacyl-tRNA synthetase family.</text>
</comment>
<keyword evidence="4 8" id="KW-0030">Aminoacyl-tRNA synthetase</keyword>
<evidence type="ECO:0000313" key="11">
    <source>
        <dbReference type="Proteomes" id="UP000267096"/>
    </source>
</evidence>
<evidence type="ECO:0000256" key="6">
    <source>
        <dbReference type="ARBA" id="ARBA00039495"/>
    </source>
</evidence>
<dbReference type="EMBL" id="UYRR01001581">
    <property type="protein sequence ID" value="VDK18797.1"/>
    <property type="molecule type" value="Genomic_DNA"/>
</dbReference>
<dbReference type="Proteomes" id="UP000267096">
    <property type="component" value="Unassembled WGS sequence"/>
</dbReference>
<evidence type="ECO:0000256" key="3">
    <source>
        <dbReference type="ARBA" id="ARBA00022840"/>
    </source>
</evidence>
<dbReference type="SUPFAM" id="SSF52374">
    <property type="entry name" value="Nucleotidylyl transferase"/>
    <property type="match status" value="1"/>
</dbReference>
<evidence type="ECO:0000313" key="10">
    <source>
        <dbReference type="EMBL" id="VDK18797.1"/>
    </source>
</evidence>
<keyword evidence="11" id="KW-1185">Reference proteome</keyword>